<keyword evidence="1" id="KW-0238">DNA-binding</keyword>
<dbReference type="GO" id="GO:0006355">
    <property type="term" value="P:regulation of DNA-templated transcription"/>
    <property type="evidence" value="ECO:0007669"/>
    <property type="project" value="InterPro"/>
</dbReference>
<dbReference type="PROSITE" id="PS51755">
    <property type="entry name" value="OMPR_PHOB"/>
    <property type="match status" value="1"/>
</dbReference>
<protein>
    <submittedName>
        <fullName evidence="3">Adenylate cyclase</fullName>
        <ecNumber evidence="3">4.6.1.1</ecNumber>
    </submittedName>
</protein>
<dbReference type="SUPFAM" id="SSF46894">
    <property type="entry name" value="C-terminal effector domain of the bipartite response regulators"/>
    <property type="match status" value="1"/>
</dbReference>
<dbReference type="InterPro" id="IPR011990">
    <property type="entry name" value="TPR-like_helical_dom_sf"/>
</dbReference>
<evidence type="ECO:0000313" key="3">
    <source>
        <dbReference type="EMBL" id="VAW46973.1"/>
    </source>
</evidence>
<dbReference type="GO" id="GO:0000160">
    <property type="term" value="P:phosphorelay signal transduction system"/>
    <property type="evidence" value="ECO:0007669"/>
    <property type="project" value="InterPro"/>
</dbReference>
<organism evidence="3">
    <name type="scientific">hydrothermal vent metagenome</name>
    <dbReference type="NCBI Taxonomy" id="652676"/>
    <lineage>
        <taxon>unclassified sequences</taxon>
        <taxon>metagenomes</taxon>
        <taxon>ecological metagenomes</taxon>
    </lineage>
</organism>
<proteinExistence type="predicted"/>
<name>A0A3B0W3G7_9ZZZZ</name>
<sequence>MFKFGPYQLDQHTFRLTKKGIDIDIDIEIEPQVFNTLLLLIENRERVVTKGELLEKIWHGRAVSDQVITRIIYELRKILDEKSGQDSHIRTVRGKGYQFIAEVTENQQISHSAVEPSQPATTPDRPPLRKMILVLGLVVLAAVSFVLINQPSQPPNSSNNSSPVSNQKTYPVVAVLPIKVDTGNEELSILVQSLIDYLTNQLAVNLNMKVVHPDSLVSMGDELNDVWAIQKATRSDFIIQGFIEPVAEQRVNLHLTLYKNNVDGELIPYQLGAFQFPYPENVKQLNDLYKQRKVTVRSIIQIIKPGVIVKDNGNTETDDPEAYRLVIAAHHMLRNDDCEDIQRAEQLLLKAVERDDEFAYAYYQLFANYFKRVWLCGDSIEFHQKALAMAEIVQRLAPNSYNYNPIVRGMNAILIESNQVEKAYELSKDANWNDTDAINQKNYALRYAGFLNVANQQLDRILQLDPFYFSEKPINQAPNTLLYQNHFTEYLGLLAEPGNSYHDYYRGLSLMLTDKTLEATKILQGVIERTPTDLFGRLSQALLFILEHDNAGAIKIIDGIVQQRNEKKLTDGEMTYKLVQLYALANAHELALKNLQITVDQGFFPMNYFLNDPALNSIQNIEQFTAIVEQATQRHEAFAERFGLESESLVDLTLNQ</sequence>
<dbReference type="InterPro" id="IPR016032">
    <property type="entry name" value="Sig_transdc_resp-reg_C-effctor"/>
</dbReference>
<evidence type="ECO:0000256" key="1">
    <source>
        <dbReference type="ARBA" id="ARBA00023125"/>
    </source>
</evidence>
<dbReference type="SMART" id="SM00862">
    <property type="entry name" value="Trans_reg_C"/>
    <property type="match status" value="1"/>
</dbReference>
<dbReference type="GO" id="GO:0004016">
    <property type="term" value="F:adenylate cyclase activity"/>
    <property type="evidence" value="ECO:0007669"/>
    <property type="project" value="UniProtKB-EC"/>
</dbReference>
<keyword evidence="3" id="KW-0456">Lyase</keyword>
<evidence type="ECO:0000259" key="2">
    <source>
        <dbReference type="PROSITE" id="PS51755"/>
    </source>
</evidence>
<dbReference type="AlphaFoldDB" id="A0A3B0W3G7"/>
<dbReference type="Pfam" id="PF00486">
    <property type="entry name" value="Trans_reg_C"/>
    <property type="match status" value="1"/>
</dbReference>
<accession>A0A3B0W3G7</accession>
<dbReference type="InterPro" id="IPR001867">
    <property type="entry name" value="OmpR/PhoB-type_DNA-bd"/>
</dbReference>
<dbReference type="EC" id="4.6.1.1" evidence="3"/>
<dbReference type="InterPro" id="IPR036388">
    <property type="entry name" value="WH-like_DNA-bd_sf"/>
</dbReference>
<reference evidence="3" key="1">
    <citation type="submission" date="2018-06" db="EMBL/GenBank/DDBJ databases">
        <authorList>
            <person name="Zhirakovskaya E."/>
        </authorList>
    </citation>
    <scope>NUCLEOTIDE SEQUENCE</scope>
</reference>
<dbReference type="EMBL" id="UOFA01000315">
    <property type="protein sequence ID" value="VAW46973.1"/>
    <property type="molecule type" value="Genomic_DNA"/>
</dbReference>
<dbReference type="GO" id="GO:0003677">
    <property type="term" value="F:DNA binding"/>
    <property type="evidence" value="ECO:0007669"/>
    <property type="project" value="UniProtKB-KW"/>
</dbReference>
<dbReference type="CDD" id="cd00383">
    <property type="entry name" value="trans_reg_C"/>
    <property type="match status" value="1"/>
</dbReference>
<dbReference type="Gene3D" id="1.25.40.10">
    <property type="entry name" value="Tetratricopeptide repeat domain"/>
    <property type="match status" value="1"/>
</dbReference>
<gene>
    <name evidence="3" type="ORF">MNBD_GAMMA02-172</name>
</gene>
<feature type="domain" description="OmpR/PhoB-type" evidence="2">
    <location>
        <begin position="1"/>
        <end position="101"/>
    </location>
</feature>
<dbReference type="Gene3D" id="1.10.10.10">
    <property type="entry name" value="Winged helix-like DNA-binding domain superfamily/Winged helix DNA-binding domain"/>
    <property type="match status" value="1"/>
</dbReference>